<organism evidence="3 4">
    <name type="scientific">Floridaenema evergladense BLCC-F167</name>
    <dbReference type="NCBI Taxonomy" id="3153639"/>
    <lineage>
        <taxon>Bacteria</taxon>
        <taxon>Bacillati</taxon>
        <taxon>Cyanobacteriota</taxon>
        <taxon>Cyanophyceae</taxon>
        <taxon>Oscillatoriophycideae</taxon>
        <taxon>Aerosakkonematales</taxon>
        <taxon>Aerosakkonemataceae</taxon>
        <taxon>Floridanema</taxon>
        <taxon>Floridanema evergladense</taxon>
    </lineage>
</organism>
<name>A0ABV4WUK7_9CYAN</name>
<feature type="domain" description="DUF305" evidence="2">
    <location>
        <begin position="65"/>
        <end position="200"/>
    </location>
</feature>
<dbReference type="InterPro" id="IPR005183">
    <property type="entry name" value="DUF305_CopM-like"/>
</dbReference>
<evidence type="ECO:0000313" key="3">
    <source>
        <dbReference type="EMBL" id="MFB2838776.1"/>
    </source>
</evidence>
<feature type="chain" id="PRO_5045257645" evidence="1">
    <location>
        <begin position="23"/>
        <end position="224"/>
    </location>
</feature>
<dbReference type="PANTHER" id="PTHR36933:SF1">
    <property type="entry name" value="SLL0788 PROTEIN"/>
    <property type="match status" value="1"/>
</dbReference>
<keyword evidence="4" id="KW-1185">Reference proteome</keyword>
<dbReference type="InterPro" id="IPR012347">
    <property type="entry name" value="Ferritin-like"/>
</dbReference>
<gene>
    <name evidence="3" type="ORF">ACE1CA_30175</name>
</gene>
<comment type="caution">
    <text evidence="3">The sequence shown here is derived from an EMBL/GenBank/DDBJ whole genome shotgun (WGS) entry which is preliminary data.</text>
</comment>
<protein>
    <submittedName>
        <fullName evidence="3">DUF305 domain-containing protein</fullName>
    </submittedName>
</protein>
<evidence type="ECO:0000256" key="1">
    <source>
        <dbReference type="SAM" id="SignalP"/>
    </source>
</evidence>
<evidence type="ECO:0000313" key="4">
    <source>
        <dbReference type="Proteomes" id="UP001576780"/>
    </source>
</evidence>
<dbReference type="PANTHER" id="PTHR36933">
    <property type="entry name" value="SLL0788 PROTEIN"/>
    <property type="match status" value="1"/>
</dbReference>
<sequence length="224" mass="25179">MLMPNRLLIALAFASIGTATLATTQVTKADSLSANQQTNSSVTGCPGMMGGMGMGMMHSMRVENEADFLTQMIPHHQEAIATAKLLKAGTNRPEMKKFADDIIRVQSAEIQQMRQFLKQWYPNQNTKVTYHPMMRDLTNLKGDDLDLAFLEDMRMHHKGAVMMSHQLLGNNLAKHIEVSKLAQQISISQRQEIHQMQAWLRSWFNAGGMGMMNPRMGSFGGRWL</sequence>
<keyword evidence="1" id="KW-0732">Signal</keyword>
<dbReference type="EMBL" id="JBHFNT010000278">
    <property type="protein sequence ID" value="MFB2838776.1"/>
    <property type="molecule type" value="Genomic_DNA"/>
</dbReference>
<dbReference type="Proteomes" id="UP001576780">
    <property type="component" value="Unassembled WGS sequence"/>
</dbReference>
<proteinExistence type="predicted"/>
<dbReference type="Gene3D" id="1.20.1260.10">
    <property type="match status" value="1"/>
</dbReference>
<accession>A0ABV4WUK7</accession>
<feature type="signal peptide" evidence="1">
    <location>
        <begin position="1"/>
        <end position="22"/>
    </location>
</feature>
<dbReference type="Pfam" id="PF03713">
    <property type="entry name" value="DUF305"/>
    <property type="match status" value="1"/>
</dbReference>
<evidence type="ECO:0000259" key="2">
    <source>
        <dbReference type="Pfam" id="PF03713"/>
    </source>
</evidence>
<reference evidence="3 4" key="1">
    <citation type="submission" date="2024-09" db="EMBL/GenBank/DDBJ databases">
        <title>Floridaenema gen nov. (Aerosakkonemataceae, Aerosakkonematales ord. nov., Cyanobacteria) from benthic tropical and subtropical fresh waters, with the description of four new species.</title>
        <authorList>
            <person name="Moretto J.A."/>
            <person name="Berthold D.E."/>
            <person name="Lefler F.W."/>
            <person name="Huang I.-S."/>
            <person name="Laughinghouse H. IV."/>
        </authorList>
    </citation>
    <scope>NUCLEOTIDE SEQUENCE [LARGE SCALE GENOMIC DNA]</scope>
    <source>
        <strain evidence="3 4">BLCC-F167</strain>
    </source>
</reference>